<comment type="caution">
    <text evidence="1">The sequence shown here is derived from an EMBL/GenBank/DDBJ whole genome shotgun (WGS) entry which is preliminary data.</text>
</comment>
<organism evidence="1 2">
    <name type="scientific">Deinococcus multiflagellatus</name>
    <dbReference type="NCBI Taxonomy" id="1656887"/>
    <lineage>
        <taxon>Bacteria</taxon>
        <taxon>Thermotogati</taxon>
        <taxon>Deinococcota</taxon>
        <taxon>Deinococci</taxon>
        <taxon>Deinococcales</taxon>
        <taxon>Deinococcaceae</taxon>
        <taxon>Deinococcus</taxon>
    </lineage>
</organism>
<keyword evidence="2" id="KW-1185">Reference proteome</keyword>
<gene>
    <name evidence="1" type="ORF">ACFP90_22825</name>
</gene>
<reference evidence="2" key="1">
    <citation type="journal article" date="2019" name="Int. J. Syst. Evol. Microbiol.">
        <title>The Global Catalogue of Microorganisms (GCM) 10K type strain sequencing project: providing services to taxonomists for standard genome sequencing and annotation.</title>
        <authorList>
            <consortium name="The Broad Institute Genomics Platform"/>
            <consortium name="The Broad Institute Genome Sequencing Center for Infectious Disease"/>
            <person name="Wu L."/>
            <person name="Ma J."/>
        </authorList>
    </citation>
    <scope>NUCLEOTIDE SEQUENCE [LARGE SCALE GENOMIC DNA]</scope>
    <source>
        <strain evidence="2">CCUG 63830</strain>
    </source>
</reference>
<sequence>MSASRVDRADAVSQGIHRTQMRFRTSGVWNLKVRQLWRVWGGLPAWPDAECRKGHLPMPGEVVRGAVSADLAAQDQLAQGLLGLVKRHGARHQQQLGEGSALTLRVIQQPQQLMAQGASADGRKRLGVMPDPTGLQVIRGLVSL</sequence>
<evidence type="ECO:0000313" key="2">
    <source>
        <dbReference type="Proteomes" id="UP001596317"/>
    </source>
</evidence>
<protein>
    <submittedName>
        <fullName evidence="1">Uncharacterized protein</fullName>
    </submittedName>
</protein>
<dbReference type="EMBL" id="JBHSWB010000002">
    <property type="protein sequence ID" value="MFC6662880.1"/>
    <property type="molecule type" value="Genomic_DNA"/>
</dbReference>
<dbReference type="Proteomes" id="UP001596317">
    <property type="component" value="Unassembled WGS sequence"/>
</dbReference>
<accession>A0ABW1ZPL2</accession>
<evidence type="ECO:0000313" key="1">
    <source>
        <dbReference type="EMBL" id="MFC6662880.1"/>
    </source>
</evidence>
<proteinExistence type="predicted"/>
<name>A0ABW1ZPL2_9DEIO</name>